<dbReference type="Pfam" id="PF13873">
    <property type="entry name" value="Myb_DNA-bind_5"/>
    <property type="match status" value="1"/>
</dbReference>
<evidence type="ECO:0000313" key="6">
    <source>
        <dbReference type="WBParaSite" id="GPLIN_000063400"/>
    </source>
</evidence>
<protein>
    <recommendedName>
        <fullName evidence="2">Regulatory protein zeste</fullName>
    </recommendedName>
</protein>
<sequence>MTNRCADNVVFVQCILPHREYLFSKFSPKITHEGKKRRWLYIRDQLVASGMAHFMGKDDSYMRQKWADMKRRTIEKLSRMGQNSRANLSEVDALILRIIGGKEAIDQRVVTPENSGLMESNNLNGVHYETTADNGNERHLLLPDQQQQNLTQNSPNLTAATKSEPNTTVCTLPLQQHQTTTQQIVPTSSASVPMFHPTVTHNGISLTTTLRRKRKRMKKRVDRMPKICGMNCQNEKIYEQQQQMETDDLEEQVKRAKLAYYKSQIDLNYSLKSESVLRKRLLTLQIEQIQQEIESDDDDEQ</sequence>
<reference evidence="6" key="3">
    <citation type="submission" date="2016-06" db="UniProtKB">
        <authorList>
            <consortium name="WormBaseParasite"/>
        </authorList>
    </citation>
    <scope>IDENTIFICATION</scope>
</reference>
<evidence type="ECO:0000256" key="1">
    <source>
        <dbReference type="ARBA" id="ARBA00011764"/>
    </source>
</evidence>
<reference evidence="5" key="2">
    <citation type="submission" date="2014-05" db="EMBL/GenBank/DDBJ databases">
        <title>The genome and life-stage specific transcriptomes of Globodera pallida elucidate key aspects of plant parasitism by a cyst nematode.</title>
        <authorList>
            <person name="Cotton J.A."/>
            <person name="Lilley C.J."/>
            <person name="Jones L.M."/>
            <person name="Kikuchi T."/>
            <person name="Reid A.J."/>
            <person name="Thorpe P."/>
            <person name="Tsai I.J."/>
            <person name="Beasley H."/>
            <person name="Blok V."/>
            <person name="Cock P.J.A."/>
            <person name="Van den Akker S.E."/>
            <person name="Holroyd N."/>
            <person name="Hunt M."/>
            <person name="Mantelin S."/>
            <person name="Naghra H."/>
            <person name="Pain A."/>
            <person name="Palomares-Rius J.E."/>
            <person name="Zarowiecki M."/>
            <person name="Berriman M."/>
            <person name="Jones J.T."/>
            <person name="Urwin P.E."/>
        </authorList>
    </citation>
    <scope>NUCLEOTIDE SEQUENCE [LARGE SCALE GENOMIC DNA]</scope>
    <source>
        <strain evidence="5">Lindley</strain>
    </source>
</reference>
<accession>A0A183BJ55</accession>
<comment type="subunit">
    <text evidence="1">Self-associates forming complexes of several hundred monomers.</text>
</comment>
<evidence type="ECO:0000256" key="2">
    <source>
        <dbReference type="ARBA" id="ARBA00016807"/>
    </source>
</evidence>
<dbReference type="Proteomes" id="UP000050741">
    <property type="component" value="Unassembled WGS sequence"/>
</dbReference>
<reference evidence="5" key="1">
    <citation type="submission" date="2013-12" db="EMBL/GenBank/DDBJ databases">
        <authorList>
            <person name="Aslett M."/>
        </authorList>
    </citation>
    <scope>NUCLEOTIDE SEQUENCE [LARGE SCALE GENOMIC DNA]</scope>
    <source>
        <strain evidence="5">Lindley</strain>
    </source>
</reference>
<evidence type="ECO:0000259" key="4">
    <source>
        <dbReference type="Pfam" id="PF13873"/>
    </source>
</evidence>
<keyword evidence="5" id="KW-1185">Reference proteome</keyword>
<dbReference type="AlphaFoldDB" id="A0A183BJ55"/>
<dbReference type="InterPro" id="IPR028002">
    <property type="entry name" value="Myb_DNA-bind_5"/>
</dbReference>
<comment type="function">
    <text evidence="3">Involved in transvection phenomena (= synapsis-dependent gene expression), where the synaptic pairing of chromosomes carrying genes with which zeste interacts influences the expression of these genes. Zeste binds to DNA and stimulates transcription from a nearby promoter.</text>
</comment>
<feature type="domain" description="Myb/SANT-like DNA-binding" evidence="4">
    <location>
        <begin position="10"/>
        <end position="76"/>
    </location>
</feature>
<name>A0A183BJ55_GLOPA</name>
<evidence type="ECO:0000256" key="3">
    <source>
        <dbReference type="ARBA" id="ARBA00025466"/>
    </source>
</evidence>
<dbReference type="WBParaSite" id="GPLIN_000063400">
    <property type="protein sequence ID" value="GPLIN_000063400"/>
    <property type="gene ID" value="GPLIN_000063400"/>
</dbReference>
<evidence type="ECO:0000313" key="5">
    <source>
        <dbReference type="Proteomes" id="UP000050741"/>
    </source>
</evidence>
<proteinExistence type="predicted"/>
<organism evidence="5 6">
    <name type="scientific">Globodera pallida</name>
    <name type="common">Potato cyst nematode worm</name>
    <name type="synonym">Heterodera pallida</name>
    <dbReference type="NCBI Taxonomy" id="36090"/>
    <lineage>
        <taxon>Eukaryota</taxon>
        <taxon>Metazoa</taxon>
        <taxon>Ecdysozoa</taxon>
        <taxon>Nematoda</taxon>
        <taxon>Chromadorea</taxon>
        <taxon>Rhabditida</taxon>
        <taxon>Tylenchina</taxon>
        <taxon>Tylenchomorpha</taxon>
        <taxon>Tylenchoidea</taxon>
        <taxon>Heteroderidae</taxon>
        <taxon>Heteroderinae</taxon>
        <taxon>Globodera</taxon>
    </lineage>
</organism>